<dbReference type="Proteomes" id="UP000235786">
    <property type="component" value="Unassembled WGS sequence"/>
</dbReference>
<proteinExistence type="predicted"/>
<evidence type="ECO:0000256" key="1">
    <source>
        <dbReference type="SAM" id="MobiDB-lite"/>
    </source>
</evidence>
<dbReference type="OrthoDB" id="5428055at2759"/>
<feature type="non-terminal residue" evidence="3">
    <location>
        <position position="1"/>
    </location>
</feature>
<sequence>LKYVDHHEVKDTWLHLRLLADFMRVGTHPKRWKKDPSLPDDMPNEEKDERERRARQNHLADKPGKEELAQELAEWKELARKSCTEESKTPKDVQLRLYVVEDLSKDVIEVLGSGLGIEPSFFRAHIVDYAWYNVRDRWRDPPTLNVDVRQQNWIQLRYVTARYFDSGDDFEKAEKEAQDFNILRRLDDDLSNKSWWDKKGAKVGLTRARATFWLKPGHTPGMAAIGVLLLDPTVKSGVPLWRGRRNWYPTPDPNSESDTWENYPHPPEPTNFYNDFLWWAKRLELLPNPRSSASNTHVPVQALLRLVCSEWWTMSDYIKTRLCQIDLELVKPKMFATDEHIDNALEKLNMWRRFVPVYREMITETLEQVFRFPCHTETFSVPSAITEVGDSSNKTVCACPLHETRPPLGSIIQFREDFMRAQSRLQERQSHIDRLTHIVTAVIQIEDRRRALTDAHNLGRLSWLATLFIPFSLVATIFCMQAQVTAISIKTVRLYFATSLPLAFVTIVVAW</sequence>
<organism evidence="3 4">
    <name type="scientific">Hyaloscypha variabilis (strain UAMH 11265 / GT02V1 / F)</name>
    <name type="common">Meliniomyces variabilis</name>
    <dbReference type="NCBI Taxonomy" id="1149755"/>
    <lineage>
        <taxon>Eukaryota</taxon>
        <taxon>Fungi</taxon>
        <taxon>Dikarya</taxon>
        <taxon>Ascomycota</taxon>
        <taxon>Pezizomycotina</taxon>
        <taxon>Leotiomycetes</taxon>
        <taxon>Helotiales</taxon>
        <taxon>Hyaloscyphaceae</taxon>
        <taxon>Hyaloscypha</taxon>
        <taxon>Hyaloscypha variabilis</taxon>
    </lineage>
</organism>
<feature type="non-terminal residue" evidence="3">
    <location>
        <position position="511"/>
    </location>
</feature>
<protein>
    <submittedName>
        <fullName evidence="3">Uncharacterized protein</fullName>
    </submittedName>
</protein>
<feature type="transmembrane region" description="Helical" evidence="2">
    <location>
        <begin position="461"/>
        <end position="480"/>
    </location>
</feature>
<dbReference type="EMBL" id="KZ613974">
    <property type="protein sequence ID" value="PMD29453.1"/>
    <property type="molecule type" value="Genomic_DNA"/>
</dbReference>
<evidence type="ECO:0000313" key="3">
    <source>
        <dbReference type="EMBL" id="PMD29453.1"/>
    </source>
</evidence>
<keyword evidence="2" id="KW-0812">Transmembrane</keyword>
<keyword evidence="2" id="KW-0472">Membrane</keyword>
<feature type="compositionally biased region" description="Basic and acidic residues" evidence="1">
    <location>
        <begin position="44"/>
        <end position="66"/>
    </location>
</feature>
<dbReference type="STRING" id="1149755.A0A2J6QT73"/>
<accession>A0A2J6QT73</accession>
<feature type="region of interest" description="Disordered" evidence="1">
    <location>
        <begin position="30"/>
        <end position="66"/>
    </location>
</feature>
<feature type="transmembrane region" description="Helical" evidence="2">
    <location>
        <begin position="492"/>
        <end position="510"/>
    </location>
</feature>
<evidence type="ECO:0000256" key="2">
    <source>
        <dbReference type="SAM" id="Phobius"/>
    </source>
</evidence>
<name>A0A2J6QT73_HYAVF</name>
<keyword evidence="2" id="KW-1133">Transmembrane helix</keyword>
<reference evidence="3 4" key="1">
    <citation type="submission" date="2016-04" db="EMBL/GenBank/DDBJ databases">
        <title>A degradative enzymes factory behind the ericoid mycorrhizal symbiosis.</title>
        <authorList>
            <consortium name="DOE Joint Genome Institute"/>
            <person name="Martino E."/>
            <person name="Morin E."/>
            <person name="Grelet G."/>
            <person name="Kuo A."/>
            <person name="Kohler A."/>
            <person name="Daghino S."/>
            <person name="Barry K."/>
            <person name="Choi C."/>
            <person name="Cichocki N."/>
            <person name="Clum A."/>
            <person name="Copeland A."/>
            <person name="Hainaut M."/>
            <person name="Haridas S."/>
            <person name="Labutti K."/>
            <person name="Lindquist E."/>
            <person name="Lipzen A."/>
            <person name="Khouja H.-R."/>
            <person name="Murat C."/>
            <person name="Ohm R."/>
            <person name="Olson A."/>
            <person name="Spatafora J."/>
            <person name="Veneault-Fourrey C."/>
            <person name="Henrissat B."/>
            <person name="Grigoriev I."/>
            <person name="Martin F."/>
            <person name="Perotto S."/>
        </authorList>
    </citation>
    <scope>NUCLEOTIDE SEQUENCE [LARGE SCALE GENOMIC DNA]</scope>
    <source>
        <strain evidence="3 4">F</strain>
    </source>
</reference>
<dbReference type="AlphaFoldDB" id="A0A2J6QT73"/>
<gene>
    <name evidence="3" type="ORF">L207DRAFT_412240</name>
</gene>
<evidence type="ECO:0000313" key="4">
    <source>
        <dbReference type="Proteomes" id="UP000235786"/>
    </source>
</evidence>
<keyword evidence="4" id="KW-1185">Reference proteome</keyword>